<dbReference type="SMART" id="SM00487">
    <property type="entry name" value="DEXDc"/>
    <property type="match status" value="1"/>
</dbReference>
<dbReference type="SUPFAM" id="SSF56024">
    <property type="entry name" value="Phospholipase D/nuclease"/>
    <property type="match status" value="1"/>
</dbReference>
<dbReference type="InterPro" id="IPR001650">
    <property type="entry name" value="Helicase_C-like"/>
</dbReference>
<dbReference type="InterPro" id="IPR052511">
    <property type="entry name" value="ATP-dep_Helicase"/>
</dbReference>
<dbReference type="Pfam" id="PF11907">
    <property type="entry name" value="DUF3427"/>
    <property type="match status" value="1"/>
</dbReference>
<dbReference type="PROSITE" id="PS51192">
    <property type="entry name" value="HELICASE_ATP_BIND_1"/>
    <property type="match status" value="1"/>
</dbReference>
<dbReference type="InterPro" id="IPR014001">
    <property type="entry name" value="Helicase_ATP-bd"/>
</dbReference>
<evidence type="ECO:0000313" key="4">
    <source>
        <dbReference type="Proteomes" id="UP000238823"/>
    </source>
</evidence>
<dbReference type="AlphaFoldDB" id="A0A2S9YPL0"/>
<reference evidence="3 4" key="1">
    <citation type="submission" date="2018-03" db="EMBL/GenBank/DDBJ databases">
        <title>Draft Genome Sequences of the Obligatory Marine Myxobacteria Enhygromyxa salina SWB007.</title>
        <authorList>
            <person name="Poehlein A."/>
            <person name="Moghaddam J.A."/>
            <person name="Harms H."/>
            <person name="Alanjari M."/>
            <person name="Koenig G.M."/>
            <person name="Daniel R."/>
            <person name="Schaeberle T.F."/>
        </authorList>
    </citation>
    <scope>NUCLEOTIDE SEQUENCE [LARGE SCALE GENOMIC DNA]</scope>
    <source>
        <strain evidence="3 4">SWB007</strain>
    </source>
</reference>
<organism evidence="3 4">
    <name type="scientific">Enhygromyxa salina</name>
    <dbReference type="NCBI Taxonomy" id="215803"/>
    <lineage>
        <taxon>Bacteria</taxon>
        <taxon>Pseudomonadati</taxon>
        <taxon>Myxococcota</taxon>
        <taxon>Polyangia</taxon>
        <taxon>Nannocystales</taxon>
        <taxon>Nannocystaceae</taxon>
        <taxon>Enhygromyxa</taxon>
    </lineage>
</organism>
<dbReference type="RefSeq" id="WP_106090246.1">
    <property type="nucleotide sequence ID" value="NZ_PVNL01000060.1"/>
</dbReference>
<dbReference type="CDD" id="cd18799">
    <property type="entry name" value="SF2_C_EcoAI-like"/>
    <property type="match status" value="1"/>
</dbReference>
<dbReference type="Proteomes" id="UP000238823">
    <property type="component" value="Unassembled WGS sequence"/>
</dbReference>
<dbReference type="SUPFAM" id="SSF52540">
    <property type="entry name" value="P-loop containing nucleoside triphosphate hydrolases"/>
    <property type="match status" value="1"/>
</dbReference>
<dbReference type="OrthoDB" id="9804086at2"/>
<evidence type="ECO:0000259" key="2">
    <source>
        <dbReference type="PROSITE" id="PS51194"/>
    </source>
</evidence>
<dbReference type="InterPro" id="IPR021835">
    <property type="entry name" value="DUF3427"/>
</dbReference>
<evidence type="ECO:0000313" key="3">
    <source>
        <dbReference type="EMBL" id="PRQ07020.1"/>
    </source>
</evidence>
<dbReference type="EMBL" id="PVNL01000060">
    <property type="protein sequence ID" value="PRQ07020.1"/>
    <property type="molecule type" value="Genomic_DNA"/>
</dbReference>
<dbReference type="Pfam" id="PF13091">
    <property type="entry name" value="PLDc_2"/>
    <property type="match status" value="1"/>
</dbReference>
<comment type="caution">
    <text evidence="3">The sequence shown here is derived from an EMBL/GenBank/DDBJ whole genome shotgun (WGS) entry which is preliminary data.</text>
</comment>
<dbReference type="InterPro" id="IPR006935">
    <property type="entry name" value="Helicase/UvrB_N"/>
</dbReference>
<keyword evidence="3" id="KW-0378">Hydrolase</keyword>
<dbReference type="SMART" id="SM00490">
    <property type="entry name" value="HELICc"/>
    <property type="match status" value="1"/>
</dbReference>
<keyword evidence="3" id="KW-0347">Helicase</keyword>
<accession>A0A2S9YPL0</accession>
<sequence length="1024" mass="115853">MALRPGLHETLLTREVAEALEAIDPRFKDVAELSDEAAAELLTRHVTQLLHHVLRQAKKDRAGQLQLVNELVTWLGDQAKRGEIDEHDRVAPPGRVLRSLLSSDEIRLAANHPPRPLISPSHSDLLVNGPRDVRLGHLVARELPSADRVDILISFLKYSGLRVILDPLRRFIERRPGQLRVLTTTYLGATELRALDTLQELGAQVRLSYDSRRTRLHAKAWLFHRDSGFSTAVVGSSNLSHSALLDGCEWNVRVGQIDNATVHKKLETTFEQYWSDEGSFEPFDRERFLDDLDAQRRPDADRDAIARAIDIRPHPHQQTALDALAAERDAGHHQNLVVAATGTGKTVIAALDFRRLQRERGPLSLLFVAHREEILRQSLGAFRAVLRDGNFGRRLEPDRPLERDRHLFASVQSLHEGRLAELRPEAYDVVIVDEFHHAAAPTYDRLLSHLRPKILLGLTATPERADGQSILAWFEQRIAYEIRLWDALDLGLLSPFHYFGVHDETDLSTVDFRAGRYDTRDLERLYTADDVRARAVLRATQDKVADLHAMRALGFCVSVEHAEFMAAWFQRAGVPALAVSGKTSSNKRAAALRALRDGTVKILFAVDLFNEGVDLPAVDTVLFLRPTESATVFLQQLGRGLRLAEGKDCLTVLDFIGDGVHERFRFDQRFAALVGGTRAQVKGAVEAGFPHLPAGCEILLDHRSQEIVVESIERTLRLGRQELARDLAAIGDVGLRRFLDQAGVELDQVYGRGGTYTELLHRAGLREGPAPKHATTRAMERLLHVDDPNRLGTWRRWLTLDKPLRADPSDPLQLMLFVAAGHVRRPIAELSAAWDELWAAPDLRRELAELMGVLDDRRRRPTLELPGLAPLRIHATYSRDEVIAGLGELRQGKLLRLQGGVYRHQATRSDLLFVTLDKDAKQFTPTTLYEDYPISRERFHWESQGRTRADSETGRRYQNHRAMDWNILLFVRQRTHERGVTSPYTFLGPVDYESHEREKPMRIIWRLHHAMPPELWSDVKVAAG</sequence>
<keyword evidence="3" id="KW-0547">Nucleotide-binding</keyword>
<dbReference type="Gene3D" id="3.40.50.300">
    <property type="entry name" value="P-loop containing nucleotide triphosphate hydrolases"/>
    <property type="match status" value="2"/>
</dbReference>
<gene>
    <name evidence="3" type="primary">srmB</name>
    <name evidence="3" type="ORF">ENSA7_32440</name>
</gene>
<evidence type="ECO:0000259" key="1">
    <source>
        <dbReference type="PROSITE" id="PS51192"/>
    </source>
</evidence>
<feature type="domain" description="Helicase ATP-binding" evidence="1">
    <location>
        <begin position="326"/>
        <end position="480"/>
    </location>
</feature>
<name>A0A2S9YPL0_9BACT</name>
<dbReference type="InterPro" id="IPR025202">
    <property type="entry name" value="PLD-like_dom"/>
</dbReference>
<dbReference type="InterPro" id="IPR027417">
    <property type="entry name" value="P-loop_NTPase"/>
</dbReference>
<dbReference type="GO" id="GO:0016887">
    <property type="term" value="F:ATP hydrolysis activity"/>
    <property type="evidence" value="ECO:0007669"/>
    <property type="project" value="TreeGrafter"/>
</dbReference>
<dbReference type="PROSITE" id="PS51194">
    <property type="entry name" value="HELICASE_CTER"/>
    <property type="match status" value="1"/>
</dbReference>
<dbReference type="Pfam" id="PF04851">
    <property type="entry name" value="ResIII"/>
    <property type="match status" value="1"/>
</dbReference>
<dbReference type="CDD" id="cd18032">
    <property type="entry name" value="DEXHc_RE_I_III_res"/>
    <property type="match status" value="1"/>
</dbReference>
<dbReference type="PANTHER" id="PTHR47962">
    <property type="entry name" value="ATP-DEPENDENT HELICASE LHR-RELATED-RELATED"/>
    <property type="match status" value="1"/>
</dbReference>
<feature type="domain" description="Helicase C-terminal" evidence="2">
    <location>
        <begin position="539"/>
        <end position="685"/>
    </location>
</feature>
<dbReference type="EC" id="3.6.4.13" evidence="3"/>
<dbReference type="GO" id="GO:0003677">
    <property type="term" value="F:DNA binding"/>
    <property type="evidence" value="ECO:0007669"/>
    <property type="project" value="InterPro"/>
</dbReference>
<dbReference type="Pfam" id="PF00271">
    <property type="entry name" value="Helicase_C"/>
    <property type="match status" value="1"/>
</dbReference>
<dbReference type="GO" id="GO:0003724">
    <property type="term" value="F:RNA helicase activity"/>
    <property type="evidence" value="ECO:0007669"/>
    <property type="project" value="UniProtKB-EC"/>
</dbReference>
<protein>
    <submittedName>
        <fullName evidence="3">ATP-dependent RNA helicase SrmB</fullName>
        <ecNumber evidence="3">3.6.4.13</ecNumber>
    </submittedName>
</protein>
<proteinExistence type="predicted"/>
<dbReference type="GO" id="GO:0005524">
    <property type="term" value="F:ATP binding"/>
    <property type="evidence" value="ECO:0007669"/>
    <property type="project" value="InterPro"/>
</dbReference>
<dbReference type="Gene3D" id="3.30.870.10">
    <property type="entry name" value="Endonuclease Chain A"/>
    <property type="match status" value="1"/>
</dbReference>
<keyword evidence="3" id="KW-0067">ATP-binding</keyword>
<dbReference type="PANTHER" id="PTHR47962:SF7">
    <property type="entry name" value="MITOCHONDRIAL ATP-DEPENDENT HELICASE IRC3-RELATED"/>
    <property type="match status" value="1"/>
</dbReference>